<feature type="region of interest" description="Disordered" evidence="1">
    <location>
        <begin position="34"/>
        <end position="70"/>
    </location>
</feature>
<evidence type="ECO:0000313" key="2">
    <source>
        <dbReference type="EMBL" id="RCJ09780.1"/>
    </source>
</evidence>
<organism evidence="2 3">
    <name type="scientific">Cupriavidus necator</name>
    <name type="common">Alcaligenes eutrophus</name>
    <name type="synonym">Ralstonia eutropha</name>
    <dbReference type="NCBI Taxonomy" id="106590"/>
    <lineage>
        <taxon>Bacteria</taxon>
        <taxon>Pseudomonadati</taxon>
        <taxon>Pseudomonadota</taxon>
        <taxon>Betaproteobacteria</taxon>
        <taxon>Burkholderiales</taxon>
        <taxon>Burkholderiaceae</taxon>
        <taxon>Cupriavidus</taxon>
    </lineage>
</organism>
<comment type="caution">
    <text evidence="2">The sequence shown here is derived from an EMBL/GenBank/DDBJ whole genome shotgun (WGS) entry which is preliminary data.</text>
</comment>
<gene>
    <name evidence="2" type="ORF">DDK22_03945</name>
</gene>
<protein>
    <submittedName>
        <fullName evidence="2">Uncharacterized protein</fullName>
    </submittedName>
</protein>
<evidence type="ECO:0000313" key="3">
    <source>
        <dbReference type="Proteomes" id="UP000253501"/>
    </source>
</evidence>
<name>A0A367PPG0_CUPNE</name>
<evidence type="ECO:0000256" key="1">
    <source>
        <dbReference type="SAM" id="MobiDB-lite"/>
    </source>
</evidence>
<accession>A0A367PPG0</accession>
<dbReference type="EMBL" id="QDHA01000008">
    <property type="protein sequence ID" value="RCJ09780.1"/>
    <property type="molecule type" value="Genomic_DNA"/>
</dbReference>
<dbReference type="Proteomes" id="UP000253501">
    <property type="component" value="Unassembled WGS sequence"/>
</dbReference>
<dbReference type="AlphaFoldDB" id="A0A367PPG0"/>
<reference evidence="2 3" key="1">
    <citation type="submission" date="2018-04" db="EMBL/GenBank/DDBJ databases">
        <title>Cupriavidus necator CR12 genome sequencing and assembly.</title>
        <authorList>
            <person name="Ben Fekih I."/>
            <person name="Mazhar H.S."/>
            <person name="Bello S.K."/>
            <person name="Rensing C."/>
        </authorList>
    </citation>
    <scope>NUCLEOTIDE SEQUENCE [LARGE SCALE GENOMIC DNA]</scope>
    <source>
        <strain evidence="2 3">CR12</strain>
    </source>
</reference>
<sequence length="144" mass="15659">MDAMGEITEPTMHYIARYSLCLSMALVGACGNREQPPAPASGKTPVAAGSEAVAIPPPQRADDMPQQAGPGRYQIVSQSQVRAGPFLLDTQTGRIWQLREFPGLEGAPSAWREMTIIDDRGAMGITTAQFQKLYPPRHAAPRRR</sequence>
<proteinExistence type="predicted"/>